<dbReference type="RefSeq" id="WP_263541609.1">
    <property type="nucleotide sequence ID" value="NZ_JAOVZO020000018.1"/>
</dbReference>
<sequence length="372" mass="39938">MSAEVVLLVAIGEPVSLQKHLTTKTQSPEKPVRNEPYSATIVPDGGVEPFVYAAPNDDLPPGMSLDADTGEISGTPTQQGHYEFVVEVTDAESTTFSIVNSMYVEGGIVWETKHLPDAEYHVPYSAQLKVSGGSPPYTFGVQSGSFPFAQLHISGATAGRIVDPNPNTYVVALRHQFTLRATDSAGNYSDHTFSVILWPSLQWEGPPQSDGLVNLPFEQRLSTRYGMLRLYETERPTTNYAISDGALPPGLSISPLTGTIYGTPTASGVYSYTVTMTDSLGGAISSPMRSRIAAVTDIDQIYEAQIGDGSSYEFQVSHQFGGVPRSVVVYDGSGEAPWPIVEVEWSMVDLDTISVTTATVPAPGQYTIIITG</sequence>
<dbReference type="EMBL" id="JAOVZO020000018">
    <property type="protein sequence ID" value="MDC8013966.1"/>
    <property type="molecule type" value="Genomic_DNA"/>
</dbReference>
<proteinExistence type="predicted"/>
<protein>
    <submittedName>
        <fullName evidence="1">Ig domain-containing protein</fullName>
    </submittedName>
</protein>
<gene>
    <name evidence="1" type="ORF">OD750_015590</name>
</gene>
<dbReference type="GO" id="GO:0016020">
    <property type="term" value="C:membrane"/>
    <property type="evidence" value="ECO:0007669"/>
    <property type="project" value="InterPro"/>
</dbReference>
<reference evidence="1" key="1">
    <citation type="submission" date="2023-02" db="EMBL/GenBank/DDBJ databases">
        <title>Tahibacter soli sp. nov. isolated from soil.</title>
        <authorList>
            <person name="Baek J.H."/>
            <person name="Lee J.K."/>
            <person name="Choi D.G."/>
            <person name="Jeon C.O."/>
        </authorList>
    </citation>
    <scope>NUCLEOTIDE SEQUENCE</scope>
    <source>
        <strain evidence="1">BL</strain>
    </source>
</reference>
<organism evidence="1 2">
    <name type="scientific">Tahibacter soli</name>
    <dbReference type="NCBI Taxonomy" id="2983605"/>
    <lineage>
        <taxon>Bacteria</taxon>
        <taxon>Pseudomonadati</taxon>
        <taxon>Pseudomonadota</taxon>
        <taxon>Gammaproteobacteria</taxon>
        <taxon>Lysobacterales</taxon>
        <taxon>Rhodanobacteraceae</taxon>
        <taxon>Tahibacter</taxon>
    </lineage>
</organism>
<dbReference type="Proteomes" id="UP001139971">
    <property type="component" value="Unassembled WGS sequence"/>
</dbReference>
<evidence type="ECO:0000313" key="2">
    <source>
        <dbReference type="Proteomes" id="UP001139971"/>
    </source>
</evidence>
<dbReference type="SUPFAM" id="SSF49313">
    <property type="entry name" value="Cadherin-like"/>
    <property type="match status" value="2"/>
</dbReference>
<dbReference type="AlphaFoldDB" id="A0A9X3YNI6"/>
<accession>A0A9X3YNI6</accession>
<dbReference type="GO" id="GO:0005509">
    <property type="term" value="F:calcium ion binding"/>
    <property type="evidence" value="ECO:0007669"/>
    <property type="project" value="InterPro"/>
</dbReference>
<name>A0A9X3YNI6_9GAMM</name>
<dbReference type="InterPro" id="IPR013783">
    <property type="entry name" value="Ig-like_fold"/>
</dbReference>
<dbReference type="InterPro" id="IPR015919">
    <property type="entry name" value="Cadherin-like_sf"/>
</dbReference>
<evidence type="ECO:0000313" key="1">
    <source>
        <dbReference type="EMBL" id="MDC8013966.1"/>
    </source>
</evidence>
<comment type="caution">
    <text evidence="1">The sequence shown here is derived from an EMBL/GenBank/DDBJ whole genome shotgun (WGS) entry which is preliminary data.</text>
</comment>
<keyword evidence="2" id="KW-1185">Reference proteome</keyword>
<dbReference type="Pfam" id="PF05345">
    <property type="entry name" value="He_PIG"/>
    <property type="match status" value="2"/>
</dbReference>
<dbReference type="Gene3D" id="2.60.40.10">
    <property type="entry name" value="Immunoglobulins"/>
    <property type="match status" value="2"/>
</dbReference>